<name>A0ABT0J7J0_9MICO</name>
<keyword evidence="2" id="KW-1185">Reference proteome</keyword>
<evidence type="ECO:0000313" key="1">
    <source>
        <dbReference type="EMBL" id="MCK9795384.1"/>
    </source>
</evidence>
<comment type="caution">
    <text evidence="1">The sequence shown here is derived from an EMBL/GenBank/DDBJ whole genome shotgun (WGS) entry which is preliminary data.</text>
</comment>
<dbReference type="Proteomes" id="UP001651050">
    <property type="component" value="Unassembled WGS sequence"/>
</dbReference>
<accession>A0ABT0J7J0</accession>
<reference evidence="1 2" key="1">
    <citation type="submission" date="2022-02" db="EMBL/GenBank/DDBJ databases">
        <title>The car tank lid bacteriome: a reservoir of bacteria with potential in bioremediation of fuel.</title>
        <authorList>
            <person name="Vidal-Verdu A."/>
            <person name="Gomez-Martinez D."/>
            <person name="Latorre-Perez A."/>
            <person name="Pereto J."/>
            <person name="Porcar M."/>
        </authorList>
    </citation>
    <scope>NUCLEOTIDE SEQUENCE [LARGE SCALE GENOMIC DNA]</scope>
    <source>
        <strain evidence="1 2">4D.3</strain>
    </source>
</reference>
<proteinExistence type="predicted"/>
<evidence type="ECO:0000313" key="2">
    <source>
        <dbReference type="Proteomes" id="UP001651050"/>
    </source>
</evidence>
<gene>
    <name evidence="1" type="ORF">M1843_16680</name>
</gene>
<dbReference type="EMBL" id="JALQCY010000005">
    <property type="protein sequence ID" value="MCK9795384.1"/>
    <property type="molecule type" value="Genomic_DNA"/>
</dbReference>
<dbReference type="RefSeq" id="WP_416345234.1">
    <property type="nucleotide sequence ID" value="NZ_JALQCY010000005.1"/>
</dbReference>
<protein>
    <recommendedName>
        <fullName evidence="3">GGDEF domain-containing protein</fullName>
    </recommendedName>
</protein>
<organism evidence="1 2">
    <name type="scientific">Isoptericola peretonis</name>
    <dbReference type="NCBI Taxonomy" id="2918523"/>
    <lineage>
        <taxon>Bacteria</taxon>
        <taxon>Bacillati</taxon>
        <taxon>Actinomycetota</taxon>
        <taxon>Actinomycetes</taxon>
        <taxon>Micrococcales</taxon>
        <taxon>Promicromonosporaceae</taxon>
        <taxon>Isoptericola</taxon>
    </lineage>
</organism>
<sequence length="258" mass="27641">MNLSTSGSPDAPGHLSDMLDRWRARSLAEVWLRPDDWYHPAVDALVEAFGDGRSTHAAAHRLGAARGRAGVGLGETLDDIECLYRSADRPADPDAIRAVAIGWVRGRDAEPALGSLRDPGTGLPTRDYLAERLRETYGAAVGADHDVPTTHCLVVVDVAVDGLAPWDRAARSATVGRALEQVFGEGHPMAALTDGVFAVLARRDTGVPDLAMATRRVVERNAALMGLADTLRRPTRVWVERLPTAHGAAVELLAQLAR</sequence>
<evidence type="ECO:0008006" key="3">
    <source>
        <dbReference type="Google" id="ProtNLM"/>
    </source>
</evidence>